<dbReference type="AlphaFoldDB" id="A0A418MY91"/>
<dbReference type="SUPFAM" id="SSF51735">
    <property type="entry name" value="NAD(P)-binding Rossmann-fold domains"/>
    <property type="match status" value="1"/>
</dbReference>
<feature type="domain" description="NAD-dependent epimerase/dehydratase" evidence="2">
    <location>
        <begin position="5"/>
        <end position="222"/>
    </location>
</feature>
<evidence type="ECO:0000259" key="2">
    <source>
        <dbReference type="Pfam" id="PF01370"/>
    </source>
</evidence>
<comment type="similarity">
    <text evidence="1">Belongs to the NAD(P)-dependent epimerase/dehydratase family.</text>
</comment>
<sequence length="324" mass="33609">MNTALLLGGSGFLGRHIRRALAADWSIHAPSRQECDLVAIDPTALVSLLRRERPDAVVVAAGRIVGSGYDFVQAHAVVAAKLVEAVTAGAPQARLVKIGSAAEYGAVPYGTVVAETQPTRPVSEYGVSHLAATRLMELAAESGRLDAVVLRVFNPVGPGLTPGNVLGQAASLIRAAMEHGDEHISLGLLDAYRDFVDVRDVADAVRAALSCGSLRQRVFNIGSGRATAVKDAVAQLAGVAGFPGEIRDGAFTAAAGRSTGVPWMCADIRCGADQLGWLPAHPLTDSLAALWREVGGADRNTVAAVASDQPQGFTTSGADHAQRL</sequence>
<name>A0A418MY91_9ACTN</name>
<dbReference type="InterPro" id="IPR036291">
    <property type="entry name" value="NAD(P)-bd_dom_sf"/>
</dbReference>
<dbReference type="Proteomes" id="UP000283832">
    <property type="component" value="Unassembled WGS sequence"/>
</dbReference>
<dbReference type="Gene3D" id="3.90.25.10">
    <property type="entry name" value="UDP-galactose 4-epimerase, domain 1"/>
    <property type="match status" value="1"/>
</dbReference>
<reference evidence="3 4" key="1">
    <citation type="submission" date="2018-08" db="EMBL/GenBank/DDBJ databases">
        <title>Jishengella sp. nov., isolated from a root of Azadirachta indica A. Juss. var. siamensis Valenton.</title>
        <authorList>
            <person name="Kuncharoen N."/>
            <person name="Tanasupawat S."/>
            <person name="Kudo T."/>
            <person name="Ohkuma M."/>
        </authorList>
    </citation>
    <scope>NUCLEOTIDE SEQUENCE [LARGE SCALE GENOMIC DNA]</scope>
    <source>
        <strain evidence="3 4">AZ1-13</strain>
    </source>
</reference>
<accession>A0A418MY91</accession>
<gene>
    <name evidence="3" type="ORF">D2L64_07410</name>
</gene>
<comment type="caution">
    <text evidence="3">The sequence shown here is derived from an EMBL/GenBank/DDBJ whole genome shotgun (WGS) entry which is preliminary data.</text>
</comment>
<dbReference type="Pfam" id="PF01370">
    <property type="entry name" value="Epimerase"/>
    <property type="match status" value="1"/>
</dbReference>
<evidence type="ECO:0000256" key="1">
    <source>
        <dbReference type="ARBA" id="ARBA00007637"/>
    </source>
</evidence>
<proteinExistence type="inferred from homology"/>
<dbReference type="EMBL" id="QXEC01000005">
    <property type="protein sequence ID" value="RIV39639.1"/>
    <property type="molecule type" value="Genomic_DNA"/>
</dbReference>
<dbReference type="InterPro" id="IPR001509">
    <property type="entry name" value="Epimerase_deHydtase"/>
</dbReference>
<evidence type="ECO:0000313" key="4">
    <source>
        <dbReference type="Proteomes" id="UP000283832"/>
    </source>
</evidence>
<protein>
    <submittedName>
        <fullName evidence="3">SDR family oxidoreductase</fullName>
    </submittedName>
</protein>
<dbReference type="RefSeq" id="WP_119573969.1">
    <property type="nucleotide sequence ID" value="NZ_QXEC01000005.1"/>
</dbReference>
<dbReference type="Gene3D" id="3.40.50.720">
    <property type="entry name" value="NAD(P)-binding Rossmann-like Domain"/>
    <property type="match status" value="1"/>
</dbReference>
<evidence type="ECO:0000313" key="3">
    <source>
        <dbReference type="EMBL" id="RIV39639.1"/>
    </source>
</evidence>
<organism evidence="3 4">
    <name type="scientific">Micromonospora radicis</name>
    <dbReference type="NCBI Taxonomy" id="1894971"/>
    <lineage>
        <taxon>Bacteria</taxon>
        <taxon>Bacillati</taxon>
        <taxon>Actinomycetota</taxon>
        <taxon>Actinomycetes</taxon>
        <taxon>Micromonosporales</taxon>
        <taxon>Micromonosporaceae</taxon>
        <taxon>Micromonospora</taxon>
    </lineage>
</organism>
<dbReference type="OrthoDB" id="62093at2"/>
<keyword evidence="4" id="KW-1185">Reference proteome</keyword>
<dbReference type="PANTHER" id="PTHR43000">
    <property type="entry name" value="DTDP-D-GLUCOSE 4,6-DEHYDRATASE-RELATED"/>
    <property type="match status" value="1"/>
</dbReference>